<name>A0A1E3QYP7_9ASCO</name>
<dbReference type="EMBL" id="KV454426">
    <property type="protein sequence ID" value="ODQ82217.1"/>
    <property type="molecule type" value="Genomic_DNA"/>
</dbReference>
<reference evidence="8" key="1">
    <citation type="submission" date="2016-05" db="EMBL/GenBank/DDBJ databases">
        <title>Comparative genomics of biotechnologically important yeasts.</title>
        <authorList>
            <consortium name="DOE Joint Genome Institute"/>
            <person name="Riley R."/>
            <person name="Haridas S."/>
            <person name="Wolfe K.H."/>
            <person name="Lopes M.R."/>
            <person name="Hittinger C.T."/>
            <person name="Goker M."/>
            <person name="Salamov A."/>
            <person name="Wisecaver J."/>
            <person name="Long T.M."/>
            <person name="Aerts A.L."/>
            <person name="Barry K."/>
            <person name="Choi C."/>
            <person name="Clum A."/>
            <person name="Coughlan A.Y."/>
            <person name="Deshpande S."/>
            <person name="Douglass A.P."/>
            <person name="Hanson S.J."/>
            <person name="Klenk H.-P."/>
            <person name="Labutti K."/>
            <person name="Lapidus A."/>
            <person name="Lindquist E."/>
            <person name="Lipzen A."/>
            <person name="Meier-Kolthoff J.P."/>
            <person name="Ohm R.A."/>
            <person name="Otillar R.P."/>
            <person name="Pangilinan J."/>
            <person name="Peng Y."/>
            <person name="Rokas A."/>
            <person name="Rosa C.A."/>
            <person name="Scheuner C."/>
            <person name="Sibirny A.A."/>
            <person name="Slot J.C."/>
            <person name="Stielow J.B."/>
            <person name="Sun H."/>
            <person name="Kurtzman C.P."/>
            <person name="Blackwell M."/>
            <person name="Grigoriev I.V."/>
            <person name="Jeffries T.W."/>
        </authorList>
    </citation>
    <scope>NUCLEOTIDE SEQUENCE [LARGE SCALE GENOMIC DNA]</scope>
    <source>
        <strain evidence="8">NRRL Y-12698</strain>
    </source>
</reference>
<proteinExistence type="inferred from homology"/>
<keyword evidence="8" id="KW-1185">Reference proteome</keyword>
<dbReference type="AlphaFoldDB" id="A0A1E3QYP7"/>
<keyword evidence="4 7" id="KW-0808">Transferase</keyword>
<dbReference type="STRING" id="984486.A0A1E3QYP7"/>
<sequence>MSDLHNKLRIISHLASMLFARTSQRQRLMGIIVTLFVSMMLLMHHTSTSTDSGVTKSYLSNSLDKLNGFYKETKKTYVSDYTQMTFEEITDALTFKHKSDKRRKEIIKDNMKHYTEFVLTKINEPKTGNLVRGPAEKEEYVLANATLLVLVRNKELDGLIKTITQIEEKFNKKFHYPYTLINDEAFTDNFKKKVEEVASGKIEYVHLTPEEWGTPSHLDQKKIDRAFDMMEEQHIQYGTLLSYRHMCRFNSATFYNLPALKKYKWYWRFEPDTDYYCEIDYDLFKFMEDNDKTYGFTINLYDHPITVETLWRVTMEFVKEHPEYVHPNGAFEWLTNDLQNPWHALFTGGYSGCHFWSNFEIGDMDFFRAEPYTKWMERLNENGGFYYERWGDAPVHSIGLGLFADKSKVHWFRDIGYRHGPYANCPNSDKCRGCRATEFGPESLYTENCMAQWIDYSMVDKDFALY</sequence>
<dbReference type="SUPFAM" id="SSF53448">
    <property type="entry name" value="Nucleotide-diphospho-sugar transferases"/>
    <property type="match status" value="1"/>
</dbReference>
<keyword evidence="5" id="KW-0735">Signal-anchor</keyword>
<evidence type="ECO:0000313" key="7">
    <source>
        <dbReference type="EMBL" id="ODQ82217.1"/>
    </source>
</evidence>
<evidence type="ECO:0000256" key="4">
    <source>
        <dbReference type="ARBA" id="ARBA00022679"/>
    </source>
</evidence>
<dbReference type="GeneID" id="30145173"/>
<evidence type="ECO:0000313" key="8">
    <source>
        <dbReference type="Proteomes" id="UP000094336"/>
    </source>
</evidence>
<dbReference type="GO" id="GO:0005794">
    <property type="term" value="C:Golgi apparatus"/>
    <property type="evidence" value="ECO:0007669"/>
    <property type="project" value="TreeGrafter"/>
</dbReference>
<evidence type="ECO:0000256" key="2">
    <source>
        <dbReference type="ARBA" id="ARBA00007677"/>
    </source>
</evidence>
<protein>
    <submittedName>
        <fullName evidence="7">Glycosyltransferase family 15 protein</fullName>
    </submittedName>
</protein>
<keyword evidence="3" id="KW-0328">Glycosyltransferase</keyword>
<dbReference type="Proteomes" id="UP000094336">
    <property type="component" value="Unassembled WGS sequence"/>
</dbReference>
<evidence type="ECO:0000256" key="3">
    <source>
        <dbReference type="ARBA" id="ARBA00022676"/>
    </source>
</evidence>
<dbReference type="PIRSF" id="PIRSF018153">
    <property type="entry name" value="Glyco_trans_15"/>
    <property type="match status" value="1"/>
</dbReference>
<dbReference type="InterPro" id="IPR029044">
    <property type="entry name" value="Nucleotide-diphossugar_trans"/>
</dbReference>
<evidence type="ECO:0000256" key="5">
    <source>
        <dbReference type="ARBA" id="ARBA00022968"/>
    </source>
</evidence>
<comment type="subcellular location">
    <subcellularLocation>
        <location evidence="1">Membrane</location>
        <topology evidence="1">Single-pass type II membrane protein</topology>
    </subcellularLocation>
</comment>
<gene>
    <name evidence="7" type="ORF">BABINDRAFT_158859</name>
</gene>
<dbReference type="InterPro" id="IPR002685">
    <property type="entry name" value="Glyco_trans_15"/>
</dbReference>
<dbReference type="Gene3D" id="3.90.550.10">
    <property type="entry name" value="Spore Coat Polysaccharide Biosynthesis Protein SpsA, Chain A"/>
    <property type="match status" value="1"/>
</dbReference>
<dbReference type="PANTHER" id="PTHR31121">
    <property type="entry name" value="ALPHA-1,2 MANNOSYLTRANSFERASE KTR1"/>
    <property type="match status" value="1"/>
</dbReference>
<organism evidence="7 8">
    <name type="scientific">Babjeviella inositovora NRRL Y-12698</name>
    <dbReference type="NCBI Taxonomy" id="984486"/>
    <lineage>
        <taxon>Eukaryota</taxon>
        <taxon>Fungi</taxon>
        <taxon>Dikarya</taxon>
        <taxon>Ascomycota</taxon>
        <taxon>Saccharomycotina</taxon>
        <taxon>Pichiomycetes</taxon>
        <taxon>Serinales incertae sedis</taxon>
        <taxon>Babjeviella</taxon>
    </lineage>
</organism>
<dbReference type="GO" id="GO:0000026">
    <property type="term" value="F:alpha-1,2-mannosyltransferase activity"/>
    <property type="evidence" value="ECO:0007669"/>
    <property type="project" value="TreeGrafter"/>
</dbReference>
<accession>A0A1E3QYP7</accession>
<evidence type="ECO:0000256" key="1">
    <source>
        <dbReference type="ARBA" id="ARBA00004606"/>
    </source>
</evidence>
<dbReference type="GO" id="GO:0016020">
    <property type="term" value="C:membrane"/>
    <property type="evidence" value="ECO:0007669"/>
    <property type="project" value="UniProtKB-SubCell"/>
</dbReference>
<evidence type="ECO:0000256" key="6">
    <source>
        <dbReference type="PIRSR" id="PIRSR018153-1"/>
    </source>
</evidence>
<dbReference type="GO" id="GO:0006487">
    <property type="term" value="P:protein N-linked glycosylation"/>
    <property type="evidence" value="ECO:0007669"/>
    <property type="project" value="TreeGrafter"/>
</dbReference>
<comment type="similarity">
    <text evidence="2">Belongs to the glycosyltransferase 15 family.</text>
</comment>
<dbReference type="GO" id="GO:0000032">
    <property type="term" value="P:cell wall mannoprotein biosynthetic process"/>
    <property type="evidence" value="ECO:0007669"/>
    <property type="project" value="TreeGrafter"/>
</dbReference>
<dbReference type="Pfam" id="PF01793">
    <property type="entry name" value="Glyco_transf_15"/>
    <property type="match status" value="1"/>
</dbReference>
<dbReference type="OrthoDB" id="439943at2759"/>
<keyword evidence="5" id="KW-0812">Transmembrane</keyword>
<dbReference type="GO" id="GO:0006493">
    <property type="term" value="P:protein O-linked glycosylation"/>
    <property type="evidence" value="ECO:0007669"/>
    <property type="project" value="TreeGrafter"/>
</dbReference>
<dbReference type="RefSeq" id="XP_018987545.1">
    <property type="nucleotide sequence ID" value="XM_019127320.1"/>
</dbReference>
<feature type="active site" description="Nucleophile" evidence="6">
    <location>
        <position position="360"/>
    </location>
</feature>
<dbReference type="FunFam" id="3.90.550.10:FF:000051">
    <property type="entry name" value="Alpha-1,2-mannosyltransferase (Ktr4)"/>
    <property type="match status" value="1"/>
</dbReference>
<dbReference type="PANTHER" id="PTHR31121:SF7">
    <property type="entry name" value="MANNOSYLTRANSFERASE KTR4-RELATED"/>
    <property type="match status" value="1"/>
</dbReference>